<protein>
    <submittedName>
        <fullName evidence="2">Uncharacterized protein</fullName>
    </submittedName>
</protein>
<dbReference type="OrthoDB" id="4335095at2"/>
<dbReference type="RefSeq" id="WP_070008731.1">
    <property type="nucleotide sequence ID" value="NZ_LJGS01000034.1"/>
</dbReference>
<evidence type="ECO:0000313" key="3">
    <source>
        <dbReference type="Proteomes" id="UP000176087"/>
    </source>
</evidence>
<comment type="caution">
    <text evidence="2">The sequence shown here is derived from an EMBL/GenBank/DDBJ whole genome shotgun (WGS) entry which is preliminary data.</text>
</comment>
<keyword evidence="1" id="KW-1133">Transmembrane helix</keyword>
<accession>A0A1E7JVL3</accession>
<evidence type="ECO:0000313" key="2">
    <source>
        <dbReference type="EMBL" id="OEU94483.1"/>
    </source>
</evidence>
<feature type="transmembrane region" description="Helical" evidence="1">
    <location>
        <begin position="65"/>
        <end position="88"/>
    </location>
</feature>
<dbReference type="EMBL" id="LJGT01000035">
    <property type="protein sequence ID" value="OEU94483.1"/>
    <property type="molecule type" value="Genomic_DNA"/>
</dbReference>
<name>A0A1E7JVL3_9ACTN</name>
<dbReference type="AlphaFoldDB" id="A0A1E7JVL3"/>
<organism evidence="2 3">
    <name type="scientific">Streptomyces abyssalis</name>
    <dbReference type="NCBI Taxonomy" id="933944"/>
    <lineage>
        <taxon>Bacteria</taxon>
        <taxon>Bacillati</taxon>
        <taxon>Actinomycetota</taxon>
        <taxon>Actinomycetes</taxon>
        <taxon>Kitasatosporales</taxon>
        <taxon>Streptomycetaceae</taxon>
        <taxon>Streptomyces</taxon>
    </lineage>
</organism>
<proteinExistence type="predicted"/>
<dbReference type="STRING" id="933944.AN215_00620"/>
<evidence type="ECO:0000256" key="1">
    <source>
        <dbReference type="SAM" id="Phobius"/>
    </source>
</evidence>
<keyword evidence="1" id="KW-0472">Membrane</keyword>
<reference evidence="2 3" key="1">
    <citation type="journal article" date="2016" name="Front. Microbiol.">
        <title>Comparative Genomics Analysis of Streptomyces Species Reveals Their Adaptation to the Marine Environment and Their Diversity at the Genomic Level.</title>
        <authorList>
            <person name="Tian X."/>
            <person name="Zhang Z."/>
            <person name="Yang T."/>
            <person name="Chen M."/>
            <person name="Li J."/>
            <person name="Chen F."/>
            <person name="Yang J."/>
            <person name="Li W."/>
            <person name="Zhang B."/>
            <person name="Zhang Z."/>
            <person name="Wu J."/>
            <person name="Zhang C."/>
            <person name="Long L."/>
            <person name="Xiao J."/>
        </authorList>
    </citation>
    <scope>NUCLEOTIDE SEQUENCE [LARGE SCALE GENOMIC DNA]</scope>
    <source>
        <strain evidence="2 3">SCSIO 10390</strain>
    </source>
</reference>
<dbReference type="Proteomes" id="UP000176087">
    <property type="component" value="Unassembled WGS sequence"/>
</dbReference>
<feature type="transmembrane region" description="Helical" evidence="1">
    <location>
        <begin position="6"/>
        <end position="28"/>
    </location>
</feature>
<dbReference type="PATRIC" id="fig|933944.5.peg.4940"/>
<keyword evidence="3" id="KW-1185">Reference proteome</keyword>
<gene>
    <name evidence="2" type="ORF">AN215_00620</name>
</gene>
<keyword evidence="1" id="KW-0812">Transmembrane</keyword>
<feature type="transmembrane region" description="Helical" evidence="1">
    <location>
        <begin position="94"/>
        <end position="118"/>
    </location>
</feature>
<sequence length="126" mass="13086">MHWAGWVASALVAVTGGWMLFDGLHALVTGDFVTPDSGTHAGQLGPWANLLSGIGLDPRSLPVKWIFVGYAAAYLTSGAVFAAGAAGAWRAVTIIAVLGLWYLPFGTVANLAVLLVVLTPSLRIRG</sequence>